<dbReference type="InterPro" id="IPR037523">
    <property type="entry name" value="VOC_core"/>
</dbReference>
<dbReference type="InterPro" id="IPR004360">
    <property type="entry name" value="Glyas_Fos-R_dOase_dom"/>
</dbReference>
<gene>
    <name evidence="3" type="ORF">ACFQ4Y_15825</name>
</gene>
<dbReference type="Proteomes" id="UP001597282">
    <property type="component" value="Unassembled WGS sequence"/>
</dbReference>
<accession>A0ABW4CEB1</accession>
<evidence type="ECO:0000313" key="4">
    <source>
        <dbReference type="Proteomes" id="UP001597282"/>
    </source>
</evidence>
<dbReference type="Pfam" id="PF00903">
    <property type="entry name" value="Glyoxalase"/>
    <property type="match status" value="1"/>
</dbReference>
<dbReference type="PROSITE" id="PS00934">
    <property type="entry name" value="GLYOXALASE_I_1"/>
    <property type="match status" value="1"/>
</dbReference>
<reference evidence="4" key="1">
    <citation type="journal article" date="2019" name="Int. J. Syst. Evol. Microbiol.">
        <title>The Global Catalogue of Microorganisms (GCM) 10K type strain sequencing project: providing services to taxonomists for standard genome sequencing and annotation.</title>
        <authorList>
            <consortium name="The Broad Institute Genomics Platform"/>
            <consortium name="The Broad Institute Genome Sequencing Center for Infectious Disease"/>
            <person name="Wu L."/>
            <person name="Ma J."/>
        </authorList>
    </citation>
    <scope>NUCLEOTIDE SEQUENCE [LARGE SCALE GENOMIC DNA]</scope>
    <source>
        <strain evidence="4">S1</strain>
    </source>
</reference>
<evidence type="ECO:0000313" key="3">
    <source>
        <dbReference type="EMBL" id="MFD1428373.1"/>
    </source>
</evidence>
<organism evidence="3 4">
    <name type="scientific">Kroppenstedtia sanguinis</name>
    <dbReference type="NCBI Taxonomy" id="1380684"/>
    <lineage>
        <taxon>Bacteria</taxon>
        <taxon>Bacillati</taxon>
        <taxon>Bacillota</taxon>
        <taxon>Bacilli</taxon>
        <taxon>Bacillales</taxon>
        <taxon>Thermoactinomycetaceae</taxon>
        <taxon>Kroppenstedtia</taxon>
    </lineage>
</organism>
<proteinExistence type="predicted"/>
<protein>
    <submittedName>
        <fullName evidence="3">VOC family protein</fullName>
    </submittedName>
</protein>
<comment type="caution">
    <text evidence="3">The sequence shown here is derived from an EMBL/GenBank/DDBJ whole genome shotgun (WGS) entry which is preliminary data.</text>
</comment>
<name>A0ABW4CEB1_9BACL</name>
<dbReference type="PANTHER" id="PTHR21366">
    <property type="entry name" value="GLYOXALASE FAMILY PROTEIN"/>
    <property type="match status" value="1"/>
</dbReference>
<dbReference type="InterPro" id="IPR029068">
    <property type="entry name" value="Glyas_Bleomycin-R_OHBP_Dase"/>
</dbReference>
<evidence type="ECO:0000259" key="2">
    <source>
        <dbReference type="PROSITE" id="PS51819"/>
    </source>
</evidence>
<dbReference type="PANTHER" id="PTHR21366:SF14">
    <property type="entry name" value="GLYOXALASE DOMAIN-CONTAINING PROTEIN 5"/>
    <property type="match status" value="1"/>
</dbReference>
<dbReference type="Gene3D" id="3.10.180.10">
    <property type="entry name" value="2,3-Dihydroxybiphenyl 1,2-Dioxygenase, domain 1"/>
    <property type="match status" value="1"/>
</dbReference>
<dbReference type="EMBL" id="JBHTNU010000022">
    <property type="protein sequence ID" value="MFD1428373.1"/>
    <property type="molecule type" value="Genomic_DNA"/>
</dbReference>
<dbReference type="SUPFAM" id="SSF54593">
    <property type="entry name" value="Glyoxalase/Bleomycin resistance protein/Dihydroxybiphenyl dioxygenase"/>
    <property type="match status" value="1"/>
</dbReference>
<dbReference type="PROSITE" id="PS51819">
    <property type="entry name" value="VOC"/>
    <property type="match status" value="1"/>
</dbReference>
<dbReference type="InterPro" id="IPR018146">
    <property type="entry name" value="Glyoxalase_1_CS"/>
</dbReference>
<feature type="domain" description="VOC" evidence="2">
    <location>
        <begin position="5"/>
        <end position="120"/>
    </location>
</feature>
<sequence length="130" mass="14750">MKVTGFNHVTIRVSDLQRSRKFYQGILGMELVHQGRRDVYLEGGTAWICLMEREGERMDASAGPGVDHVAFTIVDEDFDEAVERLRDHQVRIIRGPMERGGGRVLNFLDPDGTQLELYTGSLAGRMKNWV</sequence>
<dbReference type="RefSeq" id="WP_380167214.1">
    <property type="nucleotide sequence ID" value="NZ_JBHTNU010000022.1"/>
</dbReference>
<dbReference type="InterPro" id="IPR050383">
    <property type="entry name" value="GlyoxalaseI/FosfomycinResist"/>
</dbReference>
<evidence type="ECO:0000256" key="1">
    <source>
        <dbReference type="ARBA" id="ARBA00022723"/>
    </source>
</evidence>
<keyword evidence="1" id="KW-0479">Metal-binding</keyword>
<keyword evidence="4" id="KW-1185">Reference proteome</keyword>